<dbReference type="PROSITE" id="PS50810">
    <property type="entry name" value="FRATAXIN_2"/>
    <property type="match status" value="1"/>
</dbReference>
<name>A0AAW1R292_9CHLO</name>
<dbReference type="NCBIfam" id="TIGR03421">
    <property type="entry name" value="FeS_CyaY"/>
    <property type="match status" value="1"/>
</dbReference>
<keyword evidence="9" id="KW-0408">Iron</keyword>
<proteinExistence type="inferred from homology"/>
<evidence type="ECO:0000256" key="12">
    <source>
        <dbReference type="ARBA" id="ARBA00047990"/>
    </source>
</evidence>
<dbReference type="EMBL" id="JALJOS010000017">
    <property type="protein sequence ID" value="KAK9827913.1"/>
    <property type="molecule type" value="Genomic_DNA"/>
</dbReference>
<evidence type="ECO:0000313" key="14">
    <source>
        <dbReference type="Proteomes" id="UP001438707"/>
    </source>
</evidence>
<dbReference type="GO" id="GO:0016226">
    <property type="term" value="P:iron-sulfur cluster assembly"/>
    <property type="evidence" value="ECO:0007669"/>
    <property type="project" value="InterPro"/>
</dbReference>
<evidence type="ECO:0000256" key="11">
    <source>
        <dbReference type="ARBA" id="ARBA00023128"/>
    </source>
</evidence>
<protein>
    <recommendedName>
        <fullName evidence="3">ferroxidase</fullName>
        <ecNumber evidence="3">1.16.3.1</ecNumber>
    </recommendedName>
</protein>
<evidence type="ECO:0000256" key="4">
    <source>
        <dbReference type="ARBA" id="ARBA00022434"/>
    </source>
</evidence>
<reference evidence="13 14" key="1">
    <citation type="journal article" date="2024" name="Nat. Commun.">
        <title>Phylogenomics reveals the evolutionary origins of lichenization in chlorophyte algae.</title>
        <authorList>
            <person name="Puginier C."/>
            <person name="Libourel C."/>
            <person name="Otte J."/>
            <person name="Skaloud P."/>
            <person name="Haon M."/>
            <person name="Grisel S."/>
            <person name="Petersen M."/>
            <person name="Berrin J.G."/>
            <person name="Delaux P.M."/>
            <person name="Dal Grande F."/>
            <person name="Keller J."/>
        </authorList>
    </citation>
    <scope>NUCLEOTIDE SEQUENCE [LARGE SCALE GENOMIC DNA]</scope>
    <source>
        <strain evidence="13 14">SAG 2145</strain>
    </source>
</reference>
<evidence type="ECO:0000256" key="10">
    <source>
        <dbReference type="ARBA" id="ARBA00023065"/>
    </source>
</evidence>
<dbReference type="GO" id="GO:0034986">
    <property type="term" value="F:iron chaperone activity"/>
    <property type="evidence" value="ECO:0007669"/>
    <property type="project" value="TreeGrafter"/>
</dbReference>
<dbReference type="GO" id="GO:0006826">
    <property type="term" value="P:iron ion transport"/>
    <property type="evidence" value="ECO:0007669"/>
    <property type="project" value="UniProtKB-KW"/>
</dbReference>
<keyword evidence="8" id="KW-0560">Oxidoreductase</keyword>
<dbReference type="InterPro" id="IPR036524">
    <property type="entry name" value="Frataxin/CyaY_sf"/>
</dbReference>
<dbReference type="PANTHER" id="PTHR16821">
    <property type="entry name" value="FRATAXIN"/>
    <property type="match status" value="1"/>
</dbReference>
<gene>
    <name evidence="13" type="ORF">WJX74_008904</name>
</gene>
<dbReference type="SMART" id="SM01219">
    <property type="entry name" value="Frataxin_Cyay"/>
    <property type="match status" value="1"/>
</dbReference>
<keyword evidence="6" id="KW-0410">Iron transport</keyword>
<dbReference type="GO" id="GO:0006879">
    <property type="term" value="P:intracellular iron ion homeostasis"/>
    <property type="evidence" value="ECO:0007669"/>
    <property type="project" value="UniProtKB-KW"/>
</dbReference>
<keyword evidence="7" id="KW-0809">Transit peptide</keyword>
<dbReference type="SUPFAM" id="SSF55387">
    <property type="entry name" value="Frataxin/Nqo15-like"/>
    <property type="match status" value="1"/>
</dbReference>
<dbReference type="PROSITE" id="PS01344">
    <property type="entry name" value="FRATAXIN_1"/>
    <property type="match status" value="1"/>
</dbReference>
<comment type="catalytic activity">
    <reaction evidence="12">
        <text>4 Fe(2+) + O2 + 4 H(+) = 4 Fe(3+) + 2 H2O</text>
        <dbReference type="Rhea" id="RHEA:11148"/>
        <dbReference type="ChEBI" id="CHEBI:15377"/>
        <dbReference type="ChEBI" id="CHEBI:15378"/>
        <dbReference type="ChEBI" id="CHEBI:15379"/>
        <dbReference type="ChEBI" id="CHEBI:29033"/>
        <dbReference type="ChEBI" id="CHEBI:29034"/>
        <dbReference type="EC" id="1.16.3.1"/>
    </reaction>
</comment>
<dbReference type="Proteomes" id="UP001438707">
    <property type="component" value="Unassembled WGS sequence"/>
</dbReference>
<dbReference type="GO" id="GO:0008198">
    <property type="term" value="F:ferrous iron binding"/>
    <property type="evidence" value="ECO:0007669"/>
    <property type="project" value="TreeGrafter"/>
</dbReference>
<keyword evidence="4" id="KW-0409">Iron storage</keyword>
<dbReference type="InterPro" id="IPR020895">
    <property type="entry name" value="Frataxin_CS"/>
</dbReference>
<dbReference type="InterPro" id="IPR017789">
    <property type="entry name" value="Frataxin"/>
</dbReference>
<evidence type="ECO:0000256" key="3">
    <source>
        <dbReference type="ARBA" id="ARBA00013107"/>
    </source>
</evidence>
<dbReference type="GO" id="GO:0004322">
    <property type="term" value="F:ferroxidase activity"/>
    <property type="evidence" value="ECO:0007669"/>
    <property type="project" value="UniProtKB-EC"/>
</dbReference>
<dbReference type="GO" id="GO:0005739">
    <property type="term" value="C:mitochondrion"/>
    <property type="evidence" value="ECO:0007669"/>
    <property type="project" value="UniProtKB-SubCell"/>
</dbReference>
<dbReference type="InterPro" id="IPR002908">
    <property type="entry name" value="Frataxin/CyaY"/>
</dbReference>
<dbReference type="NCBIfam" id="TIGR03422">
    <property type="entry name" value="mito_frataxin"/>
    <property type="match status" value="1"/>
</dbReference>
<dbReference type="GO" id="GO:0051537">
    <property type="term" value="F:2 iron, 2 sulfur cluster binding"/>
    <property type="evidence" value="ECO:0007669"/>
    <property type="project" value="TreeGrafter"/>
</dbReference>
<dbReference type="EC" id="1.16.3.1" evidence="3"/>
<keyword evidence="14" id="KW-1185">Reference proteome</keyword>
<evidence type="ECO:0000256" key="7">
    <source>
        <dbReference type="ARBA" id="ARBA00022946"/>
    </source>
</evidence>
<comment type="similarity">
    <text evidence="2">Belongs to the frataxin family.</text>
</comment>
<organism evidence="13 14">
    <name type="scientific">Apatococcus lobatus</name>
    <dbReference type="NCBI Taxonomy" id="904363"/>
    <lineage>
        <taxon>Eukaryota</taxon>
        <taxon>Viridiplantae</taxon>
        <taxon>Chlorophyta</taxon>
        <taxon>core chlorophytes</taxon>
        <taxon>Trebouxiophyceae</taxon>
        <taxon>Chlorellales</taxon>
        <taxon>Chlorellaceae</taxon>
        <taxon>Apatococcus</taxon>
    </lineage>
</organism>
<keyword evidence="10" id="KW-0406">Ion transport</keyword>
<dbReference type="GO" id="GO:0008199">
    <property type="term" value="F:ferric iron binding"/>
    <property type="evidence" value="ECO:0007669"/>
    <property type="project" value="InterPro"/>
</dbReference>
<keyword evidence="5" id="KW-0813">Transport</keyword>
<comment type="subcellular location">
    <subcellularLocation>
        <location evidence="1">Mitochondrion</location>
    </subcellularLocation>
</comment>
<evidence type="ECO:0000313" key="13">
    <source>
        <dbReference type="EMBL" id="KAK9827913.1"/>
    </source>
</evidence>
<dbReference type="Pfam" id="PF01491">
    <property type="entry name" value="Frataxin_Cyay"/>
    <property type="match status" value="1"/>
</dbReference>
<dbReference type="AlphaFoldDB" id="A0AAW1R292"/>
<evidence type="ECO:0000256" key="8">
    <source>
        <dbReference type="ARBA" id="ARBA00023002"/>
    </source>
</evidence>
<dbReference type="PANTHER" id="PTHR16821:SF2">
    <property type="entry name" value="FRATAXIN, MITOCHONDRIAL"/>
    <property type="match status" value="1"/>
</dbReference>
<evidence type="ECO:0000256" key="9">
    <source>
        <dbReference type="ARBA" id="ARBA00023004"/>
    </source>
</evidence>
<keyword evidence="11" id="KW-0496">Mitochondrion</keyword>
<dbReference type="PRINTS" id="PR00904">
    <property type="entry name" value="FRATAXIN"/>
</dbReference>
<evidence type="ECO:0000256" key="1">
    <source>
        <dbReference type="ARBA" id="ARBA00004173"/>
    </source>
</evidence>
<sequence>MKATLQSNCGRRAPGQEYQMGSKASLSKLFTRAAAACQKARAFREAEAFERQAARLVLSSRTGSADRFLRTQVKHFSTFEPFTQETGRFGPELQEKDFHRYADVTLGELLDNLEEIVEGSEIPDADIEYSQGVLTLNLGSKGTFVLNKQTPNRQIWSSSPISGPARYDFIDGEWIYRRDGHNLHKQLAEELQSVLGFEIDIQPEPHMDYGQDPT</sequence>
<evidence type="ECO:0000256" key="5">
    <source>
        <dbReference type="ARBA" id="ARBA00022448"/>
    </source>
</evidence>
<evidence type="ECO:0000256" key="6">
    <source>
        <dbReference type="ARBA" id="ARBA00022496"/>
    </source>
</evidence>
<evidence type="ECO:0000256" key="2">
    <source>
        <dbReference type="ARBA" id="ARBA00008183"/>
    </source>
</evidence>
<comment type="caution">
    <text evidence="13">The sequence shown here is derived from an EMBL/GenBank/DDBJ whole genome shotgun (WGS) entry which is preliminary data.</text>
</comment>
<dbReference type="Gene3D" id="3.30.920.10">
    <property type="entry name" value="Frataxin/CyaY"/>
    <property type="match status" value="1"/>
</dbReference>
<accession>A0AAW1R292</accession>